<evidence type="ECO:0000256" key="1">
    <source>
        <dbReference type="SAM" id="MobiDB-lite"/>
    </source>
</evidence>
<dbReference type="NCBIfam" id="TIGR02777">
    <property type="entry name" value="LigD_PE_dom"/>
    <property type="match status" value="1"/>
</dbReference>
<evidence type="ECO:0000259" key="2">
    <source>
        <dbReference type="Pfam" id="PF13298"/>
    </source>
</evidence>
<gene>
    <name evidence="3" type="ORF">OdinLCB4_003755</name>
</gene>
<dbReference type="Proteomes" id="UP000186851">
    <property type="component" value="Chromosome"/>
</dbReference>
<reference evidence="3" key="1">
    <citation type="journal article" date="2017" name="Nature">
        <title>Asgard archaea illuminate the origin of eukaryotic cellular complexity.</title>
        <authorList>
            <person name="Zaremba-Niedzwiedzka K."/>
            <person name="Caceres E.F."/>
            <person name="Saw J.H."/>
            <person name="Backstrom D."/>
            <person name="Juzokaite L."/>
            <person name="Vancaester E."/>
            <person name="Seitz K.W."/>
            <person name="Anantharaman K."/>
            <person name="Starnawski P."/>
            <person name="Kjeldsen K.U."/>
            <person name="Scott M.B."/>
            <person name="Nunoura T."/>
            <person name="Banfield J.F."/>
            <person name="Schramm A."/>
            <person name="Baker B.J."/>
            <person name="Spang A."/>
            <person name="Ettema T.J.G."/>
        </authorList>
    </citation>
    <scope>NUCLEOTIDE SEQUENCE</scope>
    <source>
        <strain evidence="3">LCB_4</strain>
    </source>
</reference>
<sequence length="150" mass="17328">MSLEEYKSKRDFKRTPEPADNISKSNTPIFVIHEHHATHLHWDLRLEVEGVLKSWALPKPPPLEYGVKRLAVQTEDHPLSYADFSGVIPEGEYGAGTVDIWDKGKLTIKKITSDSIHFELEGQKMKGEYVLIRLKTSEQPNKNWLFFKKK</sequence>
<proteinExistence type="predicted"/>
<feature type="compositionally biased region" description="Basic and acidic residues" evidence="1">
    <location>
        <begin position="1"/>
        <end position="17"/>
    </location>
</feature>
<dbReference type="AlphaFoldDB" id="A0AAF0D3J9"/>
<organism evidence="3 4">
    <name type="scientific">Odinarchaeota yellowstonii (strain LCB_4)</name>
    <dbReference type="NCBI Taxonomy" id="1841599"/>
    <lineage>
        <taxon>Archaea</taxon>
        <taxon>Promethearchaeati</taxon>
        <taxon>Candidatus Odinarchaeota</taxon>
        <taxon>Candidatus Odinarchaeia</taxon>
        <taxon>Candidatus Odinarchaeales</taxon>
        <taxon>Candidatus Odinarchaeaceae</taxon>
        <taxon>Candidatus Odinarchaeum</taxon>
    </lineage>
</organism>
<dbReference type="PANTHER" id="PTHR39465:SF1">
    <property type="entry name" value="DNA LIGASE D 3'-PHOSPHOESTERASE DOMAIN-CONTAINING PROTEIN"/>
    <property type="match status" value="1"/>
</dbReference>
<dbReference type="KEGG" id="oyw:OdinLCB4_003755"/>
<feature type="region of interest" description="Disordered" evidence="1">
    <location>
        <begin position="1"/>
        <end position="24"/>
    </location>
</feature>
<protein>
    <submittedName>
        <fullName evidence="3">3'-phosphoesterase</fullName>
    </submittedName>
</protein>
<dbReference type="Pfam" id="PF13298">
    <property type="entry name" value="LigD_N"/>
    <property type="match status" value="1"/>
</dbReference>
<evidence type="ECO:0000313" key="3">
    <source>
        <dbReference type="EMBL" id="WEU41026.1"/>
    </source>
</evidence>
<feature type="domain" description="DNA ligase D 3'-phosphoesterase" evidence="2">
    <location>
        <begin position="33"/>
        <end position="133"/>
    </location>
</feature>
<dbReference type="EMBL" id="CP091871">
    <property type="protein sequence ID" value="WEU41026.1"/>
    <property type="molecule type" value="Genomic_DNA"/>
</dbReference>
<evidence type="ECO:0000313" key="4">
    <source>
        <dbReference type="Proteomes" id="UP000186851"/>
    </source>
</evidence>
<reference evidence="3" key="2">
    <citation type="journal article" date="2022" name="Nat. Microbiol.">
        <title>A closed Candidatus Odinarchaeum chromosome exposes Asgard archaeal viruses.</title>
        <authorList>
            <person name="Tamarit D."/>
            <person name="Caceres E.F."/>
            <person name="Krupovic M."/>
            <person name="Nijland R."/>
            <person name="Eme L."/>
            <person name="Robinson N.P."/>
            <person name="Ettema T.J.G."/>
        </authorList>
    </citation>
    <scope>NUCLEOTIDE SEQUENCE</scope>
    <source>
        <strain evidence="3">LCB_4</strain>
    </source>
</reference>
<accession>A0AAF0D3J9</accession>
<name>A0AAF0D3J9_ODILC</name>
<dbReference type="InterPro" id="IPR014144">
    <property type="entry name" value="LigD_PE_domain"/>
</dbReference>
<dbReference type="PANTHER" id="PTHR39465">
    <property type="entry name" value="DNA LIGASE D, 3'-PHOSPHOESTERASE DOMAIN"/>
    <property type="match status" value="1"/>
</dbReference>